<evidence type="ECO:0000256" key="1">
    <source>
        <dbReference type="SAM" id="Phobius"/>
    </source>
</evidence>
<evidence type="ECO:0000313" key="3">
    <source>
        <dbReference type="EMBL" id="TBU52680.1"/>
    </source>
</evidence>
<dbReference type="Proteomes" id="UP000292082">
    <property type="component" value="Unassembled WGS sequence"/>
</dbReference>
<keyword evidence="1" id="KW-0472">Membrane</keyword>
<keyword evidence="1" id="KW-0812">Transmembrane</keyword>
<keyword evidence="1" id="KW-1133">Transmembrane helix</keyword>
<dbReference type="Proteomes" id="UP000292957">
    <property type="component" value="Unassembled WGS sequence"/>
</dbReference>
<sequence length="122" mass="13862">MTLAGGSNCWTLWVHWVWTCAMLLAILRALHVVENLDLSLMDGILRENLYISGEKYMAEIWEANQAAQLQDVIGFFDGKLDQSLSARGNELWKGQMRLLVLLRKNKIVLLDVAPGKLYVETD</sequence>
<dbReference type="InterPro" id="IPR027417">
    <property type="entry name" value="P-loop_NTPase"/>
</dbReference>
<dbReference type="EMBL" id="ML145241">
    <property type="protein sequence ID" value="TBU52680.1"/>
    <property type="molecule type" value="Genomic_DNA"/>
</dbReference>
<feature type="transmembrane region" description="Helical" evidence="1">
    <location>
        <begin position="12"/>
        <end position="30"/>
    </location>
</feature>
<dbReference type="SUPFAM" id="SSF52540">
    <property type="entry name" value="P-loop containing nucleoside triphosphate hydrolases"/>
    <property type="match status" value="1"/>
</dbReference>
<organism evidence="3 4">
    <name type="scientific">Dichomitus squalens</name>
    <dbReference type="NCBI Taxonomy" id="114155"/>
    <lineage>
        <taxon>Eukaryota</taxon>
        <taxon>Fungi</taxon>
        <taxon>Dikarya</taxon>
        <taxon>Basidiomycota</taxon>
        <taxon>Agaricomycotina</taxon>
        <taxon>Agaricomycetes</taxon>
        <taxon>Polyporales</taxon>
        <taxon>Polyporaceae</taxon>
        <taxon>Dichomitus</taxon>
    </lineage>
</organism>
<proteinExistence type="predicted"/>
<keyword evidence="4" id="KW-1185">Reference proteome</keyword>
<protein>
    <submittedName>
        <fullName evidence="3">Uncharacterized protein</fullName>
    </submittedName>
</protein>
<reference evidence="3 4" key="1">
    <citation type="submission" date="2019-01" db="EMBL/GenBank/DDBJ databases">
        <title>Draft genome sequences of three monokaryotic isolates of the white-rot basidiomycete fungus Dichomitus squalens.</title>
        <authorList>
            <consortium name="DOE Joint Genome Institute"/>
            <person name="Lopez S.C."/>
            <person name="Andreopoulos B."/>
            <person name="Pangilinan J."/>
            <person name="Lipzen A."/>
            <person name="Riley R."/>
            <person name="Ahrendt S."/>
            <person name="Ng V."/>
            <person name="Barry K."/>
            <person name="Daum C."/>
            <person name="Grigoriev I.V."/>
            <person name="Hilden K.S."/>
            <person name="Makela M.R."/>
            <person name="de Vries R.P."/>
        </authorList>
    </citation>
    <scope>NUCLEOTIDE SEQUENCE [LARGE SCALE GENOMIC DNA]</scope>
    <source>
        <strain evidence="3 4">CBS 464.89</strain>
        <strain evidence="2">OM18370.1</strain>
    </source>
</reference>
<gene>
    <name evidence="3" type="ORF">BD310DRAFT_861544</name>
    <name evidence="2" type="ORF">BD311DRAFT_675209</name>
</gene>
<dbReference type="AlphaFoldDB" id="A0A4Q9PCX4"/>
<dbReference type="EMBL" id="ML143525">
    <property type="protein sequence ID" value="TBU22827.1"/>
    <property type="molecule type" value="Genomic_DNA"/>
</dbReference>
<dbReference type="Gene3D" id="3.40.50.300">
    <property type="entry name" value="P-loop containing nucleotide triphosphate hydrolases"/>
    <property type="match status" value="1"/>
</dbReference>
<name>A0A4Q9PCX4_9APHY</name>
<dbReference type="OrthoDB" id="6500128at2759"/>
<evidence type="ECO:0000313" key="2">
    <source>
        <dbReference type="EMBL" id="TBU22827.1"/>
    </source>
</evidence>
<accession>A0A4Q9PCX4</accession>
<evidence type="ECO:0000313" key="4">
    <source>
        <dbReference type="Proteomes" id="UP000292082"/>
    </source>
</evidence>